<reference evidence="2 3" key="1">
    <citation type="journal article" date="2016" name="Nat. Commun.">
        <title>Thousands of microbial genomes shed light on interconnected biogeochemical processes in an aquifer system.</title>
        <authorList>
            <person name="Anantharaman K."/>
            <person name="Brown C.T."/>
            <person name="Hug L.A."/>
            <person name="Sharon I."/>
            <person name="Castelle C.J."/>
            <person name="Probst A.J."/>
            <person name="Thomas B.C."/>
            <person name="Singh A."/>
            <person name="Wilkins M.J."/>
            <person name="Karaoz U."/>
            <person name="Brodie E.L."/>
            <person name="Williams K.H."/>
            <person name="Hubbard S.S."/>
            <person name="Banfield J.F."/>
        </authorList>
    </citation>
    <scope>NUCLEOTIDE SEQUENCE [LARGE SCALE GENOMIC DNA]</scope>
</reference>
<dbReference type="AlphaFoldDB" id="A0A1F8B827"/>
<feature type="region of interest" description="Disordered" evidence="1">
    <location>
        <begin position="1"/>
        <end position="64"/>
    </location>
</feature>
<proteinExistence type="predicted"/>
<dbReference type="Proteomes" id="UP000177501">
    <property type="component" value="Unassembled WGS sequence"/>
</dbReference>
<comment type="caution">
    <text evidence="2">The sequence shown here is derived from an EMBL/GenBank/DDBJ whole genome shotgun (WGS) entry which is preliminary data.</text>
</comment>
<name>A0A1F8B827_9BACT</name>
<organism evidence="2 3">
    <name type="scientific">Candidatus Woesebacteria bacterium RIFCSPLOWO2_01_FULL_37_19</name>
    <dbReference type="NCBI Taxonomy" id="1802514"/>
    <lineage>
        <taxon>Bacteria</taxon>
        <taxon>Candidatus Woeseibacteriota</taxon>
    </lineage>
</organism>
<dbReference type="EMBL" id="MGHA01000025">
    <property type="protein sequence ID" value="OGM59859.1"/>
    <property type="molecule type" value="Genomic_DNA"/>
</dbReference>
<gene>
    <name evidence="2" type="ORF">A2955_00580</name>
</gene>
<evidence type="ECO:0000256" key="1">
    <source>
        <dbReference type="SAM" id="MobiDB-lite"/>
    </source>
</evidence>
<feature type="compositionally biased region" description="Polar residues" evidence="1">
    <location>
        <begin position="20"/>
        <end position="33"/>
    </location>
</feature>
<evidence type="ECO:0000313" key="3">
    <source>
        <dbReference type="Proteomes" id="UP000177501"/>
    </source>
</evidence>
<dbReference type="STRING" id="1802514.A2955_00580"/>
<evidence type="ECO:0000313" key="2">
    <source>
        <dbReference type="EMBL" id="OGM59859.1"/>
    </source>
</evidence>
<feature type="compositionally biased region" description="Basic and acidic residues" evidence="1">
    <location>
        <begin position="1"/>
        <end position="15"/>
    </location>
</feature>
<protein>
    <submittedName>
        <fullName evidence="2">Uncharacterized protein</fullName>
    </submittedName>
</protein>
<accession>A0A1F8B827</accession>
<sequence length="64" mass="7608">MQDRDFGRKYHEEANRLGGSDSTQWSSYKTSDQLPGFDKFHHSQRSVYHQPNHSKKIKDITNER</sequence>